<dbReference type="InterPro" id="IPR011009">
    <property type="entry name" value="Kinase-like_dom_sf"/>
</dbReference>
<dbReference type="InterPro" id="IPR008271">
    <property type="entry name" value="Ser/Thr_kinase_AS"/>
</dbReference>
<feature type="compositionally biased region" description="Polar residues" evidence="6">
    <location>
        <begin position="18"/>
        <end position="29"/>
    </location>
</feature>
<evidence type="ECO:0000313" key="8">
    <source>
        <dbReference type="EMBL" id="KAG2629385.1"/>
    </source>
</evidence>
<evidence type="ECO:0000256" key="3">
    <source>
        <dbReference type="ARBA" id="ARBA00022741"/>
    </source>
</evidence>
<organism evidence="8 9">
    <name type="scientific">Panicum virgatum</name>
    <name type="common">Blackwell switchgrass</name>
    <dbReference type="NCBI Taxonomy" id="38727"/>
    <lineage>
        <taxon>Eukaryota</taxon>
        <taxon>Viridiplantae</taxon>
        <taxon>Streptophyta</taxon>
        <taxon>Embryophyta</taxon>
        <taxon>Tracheophyta</taxon>
        <taxon>Spermatophyta</taxon>
        <taxon>Magnoliopsida</taxon>
        <taxon>Liliopsida</taxon>
        <taxon>Poales</taxon>
        <taxon>Poaceae</taxon>
        <taxon>PACMAD clade</taxon>
        <taxon>Panicoideae</taxon>
        <taxon>Panicodae</taxon>
        <taxon>Paniceae</taxon>
        <taxon>Panicinae</taxon>
        <taxon>Panicum</taxon>
        <taxon>Panicum sect. Hiantes</taxon>
    </lineage>
</organism>
<dbReference type="InterPro" id="IPR001245">
    <property type="entry name" value="Ser-Thr/Tyr_kinase_cat_dom"/>
</dbReference>
<protein>
    <recommendedName>
        <fullName evidence="7">Protein kinase domain-containing protein</fullName>
    </recommendedName>
</protein>
<dbReference type="EMBL" id="CM029041">
    <property type="protein sequence ID" value="KAG2629385.1"/>
    <property type="molecule type" value="Genomic_DNA"/>
</dbReference>
<dbReference type="PANTHER" id="PTHR48006:SF84">
    <property type="entry name" value="REPEAT TRANSMEMBRANE PROTEIN KINASE, PUTATIVE, EXPRESSED-RELATED"/>
    <property type="match status" value="1"/>
</dbReference>
<dbReference type="GO" id="GO:0005524">
    <property type="term" value="F:ATP binding"/>
    <property type="evidence" value="ECO:0007669"/>
    <property type="project" value="UniProtKB-KW"/>
</dbReference>
<proteinExistence type="predicted"/>
<dbReference type="Gene3D" id="3.30.200.20">
    <property type="entry name" value="Phosphorylase Kinase, domain 1"/>
    <property type="match status" value="1"/>
</dbReference>
<evidence type="ECO:0000256" key="4">
    <source>
        <dbReference type="ARBA" id="ARBA00022777"/>
    </source>
</evidence>
<feature type="region of interest" description="Disordered" evidence="6">
    <location>
        <begin position="18"/>
        <end position="84"/>
    </location>
</feature>
<keyword evidence="4" id="KW-0418">Kinase</keyword>
<dbReference type="PROSITE" id="PS00108">
    <property type="entry name" value="PROTEIN_KINASE_ST"/>
    <property type="match status" value="1"/>
</dbReference>
<evidence type="ECO:0000256" key="1">
    <source>
        <dbReference type="ARBA" id="ARBA00022527"/>
    </source>
</evidence>
<keyword evidence="3" id="KW-0547">Nucleotide-binding</keyword>
<evidence type="ECO:0000256" key="5">
    <source>
        <dbReference type="ARBA" id="ARBA00022840"/>
    </source>
</evidence>
<reference evidence="8" key="1">
    <citation type="submission" date="2020-05" db="EMBL/GenBank/DDBJ databases">
        <title>WGS assembly of Panicum virgatum.</title>
        <authorList>
            <person name="Lovell J.T."/>
            <person name="Jenkins J."/>
            <person name="Shu S."/>
            <person name="Juenger T.E."/>
            <person name="Schmutz J."/>
        </authorList>
    </citation>
    <scope>NUCLEOTIDE SEQUENCE</scope>
    <source>
        <strain evidence="8">AP13</strain>
    </source>
</reference>
<evidence type="ECO:0000259" key="7">
    <source>
        <dbReference type="PROSITE" id="PS50011"/>
    </source>
</evidence>
<dbReference type="FunFam" id="3.30.200.20:FF:000039">
    <property type="entry name" value="receptor-like protein kinase FERONIA"/>
    <property type="match status" value="1"/>
</dbReference>
<sequence length="437" mass="48129">MGLGFLLCCLRGSRKTMTTSSQDLAVSSSTRHHRSQPHSSQISSAEALPALTSSSSDPKQSHEPQGQEQEATEPPAEPINCPSSMRRFSFPELQEATDSFNEGRKRGSGGFGKVFEGQLNDGTKIAVKRRDPESEQGRKEFVTEIQLCSGLRHPNVLPLLGFCDQGNEMVLVYEYMGQGTLASRLYGSRRDDPCLGWEQRLKILIGAGRGLNYFHTCTERGIIHRDVKGPNILLDDNLVAKIADYGLSKVGPELDRTHVTTDAKGTRGYMDPEYCYNSKHVTPQSDVYAFGVVCLEALCARKAIDERLPWQEVGLAPLAERKLEEEGHLRGIADQRISDTIGPNSLNKFAKIVKRCLAEKRKNRPSMEHVIAQLTIALQLQTGRVFGDGDGDSSGSCSPPCPSDSNDERSDSSDERRANRPGLLWSVLPVLDAWSPS</sequence>
<dbReference type="PROSITE" id="PS50011">
    <property type="entry name" value="PROTEIN_KINASE_DOM"/>
    <property type="match status" value="1"/>
</dbReference>
<dbReference type="PANTHER" id="PTHR48006">
    <property type="entry name" value="LEUCINE-RICH REPEAT-CONTAINING PROTEIN DDB_G0281931-RELATED"/>
    <property type="match status" value="1"/>
</dbReference>
<dbReference type="InterPro" id="IPR051824">
    <property type="entry name" value="LRR_Rcpt-Like_S/T_Kinase"/>
</dbReference>
<name>A0A8T0V559_PANVG</name>
<dbReference type="Proteomes" id="UP000823388">
    <property type="component" value="Chromosome 3K"/>
</dbReference>
<keyword evidence="5" id="KW-0067">ATP-binding</keyword>
<evidence type="ECO:0000256" key="2">
    <source>
        <dbReference type="ARBA" id="ARBA00022679"/>
    </source>
</evidence>
<dbReference type="OrthoDB" id="4062651at2759"/>
<evidence type="ECO:0000256" key="6">
    <source>
        <dbReference type="SAM" id="MobiDB-lite"/>
    </source>
</evidence>
<accession>A0A8T0V559</accession>
<feature type="compositionally biased region" description="Basic and acidic residues" evidence="6">
    <location>
        <begin position="406"/>
        <end position="418"/>
    </location>
</feature>
<dbReference type="GO" id="GO:0004674">
    <property type="term" value="F:protein serine/threonine kinase activity"/>
    <property type="evidence" value="ECO:0007669"/>
    <property type="project" value="UniProtKB-KW"/>
</dbReference>
<keyword evidence="9" id="KW-1185">Reference proteome</keyword>
<dbReference type="AlphaFoldDB" id="A0A8T0V559"/>
<dbReference type="InterPro" id="IPR000719">
    <property type="entry name" value="Prot_kinase_dom"/>
</dbReference>
<keyword evidence="2" id="KW-0808">Transferase</keyword>
<dbReference type="Pfam" id="PF07714">
    <property type="entry name" value="PK_Tyr_Ser-Thr"/>
    <property type="match status" value="1"/>
</dbReference>
<dbReference type="SUPFAM" id="SSF56112">
    <property type="entry name" value="Protein kinase-like (PK-like)"/>
    <property type="match status" value="1"/>
</dbReference>
<gene>
    <name evidence="8" type="ORF">PVAP13_3KG393503</name>
</gene>
<feature type="compositionally biased region" description="Low complexity" evidence="6">
    <location>
        <begin position="63"/>
        <end position="74"/>
    </location>
</feature>
<dbReference type="Gene3D" id="1.10.510.10">
    <property type="entry name" value="Transferase(Phosphotransferase) domain 1"/>
    <property type="match status" value="1"/>
</dbReference>
<keyword evidence="1" id="KW-0723">Serine/threonine-protein kinase</keyword>
<feature type="region of interest" description="Disordered" evidence="6">
    <location>
        <begin position="388"/>
        <end position="420"/>
    </location>
</feature>
<dbReference type="SMART" id="SM00220">
    <property type="entry name" value="S_TKc"/>
    <property type="match status" value="1"/>
</dbReference>
<evidence type="ECO:0000313" key="9">
    <source>
        <dbReference type="Proteomes" id="UP000823388"/>
    </source>
</evidence>
<feature type="domain" description="Protein kinase" evidence="7">
    <location>
        <begin position="100"/>
        <end position="376"/>
    </location>
</feature>
<comment type="caution">
    <text evidence="8">The sequence shown here is derived from an EMBL/GenBank/DDBJ whole genome shotgun (WGS) entry which is preliminary data.</text>
</comment>